<gene>
    <name evidence="1" type="ORF">EYC80_010194</name>
</gene>
<sequence>MHVNHEAEAVAQKFYRLAFDTQPEFPLVTAMDNGTAACIWINPSLDLICPMSSMTDEQCDALNSKMYDMKVQRIGLNDCALERSSKIPCDKWGTFPKITPPAWMNENIKEITLYTSRMSLLPHGELNLTEFDYATANLTPSLKISKLVLMRQHNKFFQDLRRVQKLQIRQDAKNLSLGLAISRINDCPQWLLKIGGIK</sequence>
<organism evidence="1 2">
    <name type="scientific">Monilinia laxa</name>
    <name type="common">Brown rot fungus</name>
    <name type="synonym">Sclerotinia laxa</name>
    <dbReference type="NCBI Taxonomy" id="61186"/>
    <lineage>
        <taxon>Eukaryota</taxon>
        <taxon>Fungi</taxon>
        <taxon>Dikarya</taxon>
        <taxon>Ascomycota</taxon>
        <taxon>Pezizomycotina</taxon>
        <taxon>Leotiomycetes</taxon>
        <taxon>Helotiales</taxon>
        <taxon>Sclerotiniaceae</taxon>
        <taxon>Monilinia</taxon>
    </lineage>
</organism>
<dbReference type="AlphaFoldDB" id="A0A5N6JLT8"/>
<accession>A0A5N6JLT8</accession>
<comment type="caution">
    <text evidence="1">The sequence shown here is derived from an EMBL/GenBank/DDBJ whole genome shotgun (WGS) entry which is preliminary data.</text>
</comment>
<dbReference type="Proteomes" id="UP000326757">
    <property type="component" value="Unassembled WGS sequence"/>
</dbReference>
<name>A0A5N6JLT8_MONLA</name>
<proteinExistence type="predicted"/>
<dbReference type="EMBL" id="VIGI01000025">
    <property type="protein sequence ID" value="KAB8288189.1"/>
    <property type="molecule type" value="Genomic_DNA"/>
</dbReference>
<keyword evidence="2" id="KW-1185">Reference proteome</keyword>
<reference evidence="1 2" key="1">
    <citation type="submission" date="2019-06" db="EMBL/GenBank/DDBJ databases">
        <title>Genome Sequence of the Brown Rot Fungal Pathogen Monilinia laxa.</title>
        <authorList>
            <person name="De Miccolis Angelini R.M."/>
            <person name="Landi L."/>
            <person name="Abate D."/>
            <person name="Pollastro S."/>
            <person name="Romanazzi G."/>
            <person name="Faretra F."/>
        </authorList>
    </citation>
    <scope>NUCLEOTIDE SEQUENCE [LARGE SCALE GENOMIC DNA]</scope>
    <source>
        <strain evidence="1 2">Mlax316</strain>
    </source>
</reference>
<dbReference type="OrthoDB" id="3473305at2759"/>
<evidence type="ECO:0000313" key="2">
    <source>
        <dbReference type="Proteomes" id="UP000326757"/>
    </source>
</evidence>
<evidence type="ECO:0000313" key="1">
    <source>
        <dbReference type="EMBL" id="KAB8288189.1"/>
    </source>
</evidence>
<protein>
    <submittedName>
        <fullName evidence="1">Uncharacterized protein</fullName>
    </submittedName>
</protein>